<protein>
    <recommendedName>
        <fullName evidence="3">DUF4157 domain-containing protein</fullName>
    </recommendedName>
</protein>
<evidence type="ECO:0000313" key="2">
    <source>
        <dbReference type="Proteomes" id="UP000053030"/>
    </source>
</evidence>
<dbReference type="RefSeq" id="WP_053954568.1">
    <property type="nucleotide sequence ID" value="NZ_LHSG01000021.1"/>
</dbReference>
<gene>
    <name evidence="1" type="ORF">AFK76_12195</name>
</gene>
<sequence>MSADKGSLTVTINKTSGASNAQIGDPVYGDQIEWNPREGLVTKEGSQSPATGLIHEITHVVVNQDGVASSAQDQVTMMKENIINSETGEGKIISMEKLKK</sequence>
<dbReference type="Proteomes" id="UP000053030">
    <property type="component" value="Unassembled WGS sequence"/>
</dbReference>
<name>A0A837NFD9_9GAMM</name>
<dbReference type="AlphaFoldDB" id="A0A837NFD9"/>
<organism evidence="1 2">
    <name type="scientific">Idiomarina zobellii</name>
    <dbReference type="NCBI Taxonomy" id="86103"/>
    <lineage>
        <taxon>Bacteria</taxon>
        <taxon>Pseudomonadati</taxon>
        <taxon>Pseudomonadota</taxon>
        <taxon>Gammaproteobacteria</taxon>
        <taxon>Alteromonadales</taxon>
        <taxon>Idiomarinaceae</taxon>
        <taxon>Idiomarina</taxon>
    </lineage>
</organism>
<evidence type="ECO:0008006" key="3">
    <source>
        <dbReference type="Google" id="ProtNLM"/>
    </source>
</evidence>
<accession>A0A837NFD9</accession>
<dbReference type="EMBL" id="LHSG01000021">
    <property type="protein sequence ID" value="KPD21046.1"/>
    <property type="molecule type" value="Genomic_DNA"/>
</dbReference>
<reference evidence="1 2" key="1">
    <citation type="submission" date="2015-08" db="EMBL/GenBank/DDBJ databases">
        <title>Genome sequencing and assembly of the deep-sea bacterium Idiomarina zobellii.</title>
        <authorList>
            <person name="Mithoefer S.D."/>
            <person name="Rheaume B.A."/>
            <person name="MacLea K.S."/>
        </authorList>
    </citation>
    <scope>NUCLEOTIDE SEQUENCE [LARGE SCALE GENOMIC DNA]</scope>
    <source>
        <strain evidence="1 2">KMM 231</strain>
    </source>
</reference>
<proteinExistence type="predicted"/>
<keyword evidence="2" id="KW-1185">Reference proteome</keyword>
<evidence type="ECO:0000313" key="1">
    <source>
        <dbReference type="EMBL" id="KPD21046.1"/>
    </source>
</evidence>
<comment type="caution">
    <text evidence="1">The sequence shown here is derived from an EMBL/GenBank/DDBJ whole genome shotgun (WGS) entry which is preliminary data.</text>
</comment>